<accession>A0A1B3ZAN9</accession>
<dbReference type="EMBL" id="CP014168">
    <property type="protein sequence ID" value="AOH84492.1"/>
    <property type="molecule type" value="Genomic_DNA"/>
</dbReference>
<comment type="subunit">
    <text evidence="7">Homodimer. Forms a stable heterotetrameric complex of 2 MoeB and 2 MoaD during adenylation of MoaD.</text>
</comment>
<dbReference type="FunFam" id="3.40.50.720:FF:000033">
    <property type="entry name" value="Adenylyltransferase and sulfurtransferase MOCS3"/>
    <property type="match status" value="1"/>
</dbReference>
<keyword evidence="15" id="KW-1185">Reference proteome</keyword>
<dbReference type="PANTHER" id="PTHR10953">
    <property type="entry name" value="UBIQUITIN-ACTIVATING ENZYME E1"/>
    <property type="match status" value="1"/>
</dbReference>
<dbReference type="GO" id="GO:0061605">
    <property type="term" value="F:molybdopterin-synthase adenylyltransferase activity"/>
    <property type="evidence" value="ECO:0007669"/>
    <property type="project" value="UniProtKB-EC"/>
</dbReference>
<gene>
    <name evidence="14" type="ORF">AWL63_11445</name>
</gene>
<dbReference type="NCBIfam" id="NF004281">
    <property type="entry name" value="PRK05690.1"/>
    <property type="match status" value="1"/>
</dbReference>
<evidence type="ECO:0000256" key="6">
    <source>
        <dbReference type="ARBA" id="ARBA00055169"/>
    </source>
</evidence>
<evidence type="ECO:0000259" key="13">
    <source>
        <dbReference type="Pfam" id="PF00899"/>
    </source>
</evidence>
<evidence type="ECO:0000256" key="11">
    <source>
        <dbReference type="ARBA" id="ARBA00075328"/>
    </source>
</evidence>
<keyword evidence="2" id="KW-0808">Transferase</keyword>
<reference evidence="14 15" key="1">
    <citation type="submission" date="2016-01" db="EMBL/GenBank/DDBJ databases">
        <title>Complete genome and mega plasmid sequence of Sphingomonas panacis DCY99 elicits systemic resistance in rice to Xanthomonas oryzae.</title>
        <authorList>
            <person name="Kim Y.J."/>
            <person name="Yang D.C."/>
            <person name="Sing P."/>
        </authorList>
    </citation>
    <scope>NUCLEOTIDE SEQUENCE [LARGE SCALE GENOMIC DNA]</scope>
    <source>
        <strain evidence="14 15">DCY99</strain>
    </source>
</reference>
<organism evidence="14 15">
    <name type="scientific">Sphingomonas panacis</name>
    <dbReference type="NCBI Taxonomy" id="1560345"/>
    <lineage>
        <taxon>Bacteria</taxon>
        <taxon>Pseudomonadati</taxon>
        <taxon>Pseudomonadota</taxon>
        <taxon>Alphaproteobacteria</taxon>
        <taxon>Sphingomonadales</taxon>
        <taxon>Sphingomonadaceae</taxon>
        <taxon>Sphingomonas</taxon>
    </lineage>
</organism>
<evidence type="ECO:0000313" key="15">
    <source>
        <dbReference type="Proteomes" id="UP000094256"/>
    </source>
</evidence>
<evidence type="ECO:0000256" key="12">
    <source>
        <dbReference type="ARBA" id="ARBA00078531"/>
    </source>
</evidence>
<name>A0A1B3ZAN9_9SPHN</name>
<dbReference type="InterPro" id="IPR035985">
    <property type="entry name" value="Ubiquitin-activating_enz"/>
</dbReference>
<evidence type="ECO:0000313" key="14">
    <source>
        <dbReference type="EMBL" id="AOH84492.1"/>
    </source>
</evidence>
<evidence type="ECO:0000256" key="5">
    <source>
        <dbReference type="ARBA" id="ARBA00052218"/>
    </source>
</evidence>
<sequence>MTLTDAELDRYARHIVLREVGGAGQRKLRAARVAVIGAGGIGSPAIQYLAAAGVGELILIDDDRVDLSNLQRQTIFGGDDVGAAKVAAAAAAVARLNPAVRVTGRAVRLDAGNAAGLIAGADVVLDGTDSFAARLAVADAALAARVPLVSAAVAQFEGQLAVFRGWEADKPCYRCFVGDDPDRPDTSCAEAGVLGAMAGVMGSLAALEVLRAITGFGDDSAGKLLLVDALAFRFRTIALPKDPGCRSCGGRTDQTPGFAAV</sequence>
<evidence type="ECO:0000256" key="1">
    <source>
        <dbReference type="ARBA" id="ARBA00009919"/>
    </source>
</evidence>
<dbReference type="GO" id="GO:0008641">
    <property type="term" value="F:ubiquitin-like modifier activating enzyme activity"/>
    <property type="evidence" value="ECO:0007669"/>
    <property type="project" value="InterPro"/>
</dbReference>
<dbReference type="OrthoDB" id="9804286at2"/>
<dbReference type="InterPro" id="IPR045886">
    <property type="entry name" value="ThiF/MoeB/HesA"/>
</dbReference>
<comment type="similarity">
    <text evidence="1">Belongs to the HesA/MoeB/ThiF family.</text>
</comment>
<dbReference type="KEGG" id="span:AWL63_11445"/>
<dbReference type="GO" id="GO:0005829">
    <property type="term" value="C:cytosol"/>
    <property type="evidence" value="ECO:0007669"/>
    <property type="project" value="TreeGrafter"/>
</dbReference>
<dbReference type="AlphaFoldDB" id="A0A1B3ZAN9"/>
<dbReference type="STRING" id="1560345.AWL63_11445"/>
<evidence type="ECO:0000256" key="2">
    <source>
        <dbReference type="ARBA" id="ARBA00022679"/>
    </source>
</evidence>
<evidence type="ECO:0000256" key="3">
    <source>
        <dbReference type="ARBA" id="ARBA00022741"/>
    </source>
</evidence>
<dbReference type="RefSeq" id="WP_069205047.1">
    <property type="nucleotide sequence ID" value="NZ_CP014168.1"/>
</dbReference>
<dbReference type="PANTHER" id="PTHR10953:SF102">
    <property type="entry name" value="ADENYLYLTRANSFERASE AND SULFURTRANSFERASE MOCS3"/>
    <property type="match status" value="1"/>
</dbReference>
<evidence type="ECO:0000256" key="10">
    <source>
        <dbReference type="ARBA" id="ARBA00075110"/>
    </source>
</evidence>
<keyword evidence="4" id="KW-0067">ATP-binding</keyword>
<dbReference type="CDD" id="cd00757">
    <property type="entry name" value="ThiF_MoeB_HesA_family"/>
    <property type="match status" value="1"/>
</dbReference>
<dbReference type="SUPFAM" id="SSF69572">
    <property type="entry name" value="Activating enzymes of the ubiquitin-like proteins"/>
    <property type="match status" value="1"/>
</dbReference>
<keyword evidence="3" id="KW-0547">Nucleotide-binding</keyword>
<evidence type="ECO:0000256" key="7">
    <source>
        <dbReference type="ARBA" id="ARBA00063809"/>
    </source>
</evidence>
<evidence type="ECO:0000256" key="4">
    <source>
        <dbReference type="ARBA" id="ARBA00022840"/>
    </source>
</evidence>
<dbReference type="Proteomes" id="UP000094256">
    <property type="component" value="Chromosome"/>
</dbReference>
<proteinExistence type="inferred from homology"/>
<dbReference type="GO" id="GO:0004792">
    <property type="term" value="F:thiosulfate-cyanide sulfurtransferase activity"/>
    <property type="evidence" value="ECO:0007669"/>
    <property type="project" value="TreeGrafter"/>
</dbReference>
<dbReference type="EC" id="2.7.7.80" evidence="8"/>
<comment type="function">
    <text evidence="6">Catalyzes the adenylation by ATP of the carboxyl group of the C-terminal glycine of sulfur carrier protein MoaD.</text>
</comment>
<dbReference type="Gene3D" id="3.40.50.720">
    <property type="entry name" value="NAD(P)-binding Rossmann-like Domain"/>
    <property type="match status" value="1"/>
</dbReference>
<feature type="domain" description="THIF-type NAD/FAD binding fold" evidence="13">
    <location>
        <begin position="11"/>
        <end position="246"/>
    </location>
</feature>
<dbReference type="InterPro" id="IPR000594">
    <property type="entry name" value="ThiF_NAD_FAD-bd"/>
</dbReference>
<dbReference type="GO" id="GO:0005524">
    <property type="term" value="F:ATP binding"/>
    <property type="evidence" value="ECO:0007669"/>
    <property type="project" value="UniProtKB-KW"/>
</dbReference>
<dbReference type="GO" id="GO:0008146">
    <property type="term" value="F:sulfotransferase activity"/>
    <property type="evidence" value="ECO:0007669"/>
    <property type="project" value="TreeGrafter"/>
</dbReference>
<evidence type="ECO:0000256" key="9">
    <source>
        <dbReference type="ARBA" id="ARBA00073635"/>
    </source>
</evidence>
<evidence type="ECO:0000256" key="8">
    <source>
        <dbReference type="ARBA" id="ARBA00066884"/>
    </source>
</evidence>
<protein>
    <recommendedName>
        <fullName evidence="9">Molybdopterin-synthase adenylyltransferase</fullName>
        <ecNumber evidence="8">2.7.7.80</ecNumber>
    </recommendedName>
    <alternativeName>
        <fullName evidence="12">MoaD protein adenylase</fullName>
    </alternativeName>
    <alternativeName>
        <fullName evidence="10">Molybdopterin-converting factor subunit 1 adenylase</fullName>
    </alternativeName>
    <alternativeName>
        <fullName evidence="11">Sulfur carrier protein MoaD adenylyltransferase</fullName>
    </alternativeName>
</protein>
<dbReference type="Pfam" id="PF00899">
    <property type="entry name" value="ThiF"/>
    <property type="match status" value="1"/>
</dbReference>
<comment type="catalytic activity">
    <reaction evidence="5">
        <text>[molybdopterin-synthase sulfur-carrier protein]-C-terminal Gly-Gly + ATP + H(+) = [molybdopterin-synthase sulfur-carrier protein]-C-terminal Gly-Gly-AMP + diphosphate</text>
        <dbReference type="Rhea" id="RHEA:43616"/>
        <dbReference type="Rhea" id="RHEA-COMP:12159"/>
        <dbReference type="Rhea" id="RHEA-COMP:12202"/>
        <dbReference type="ChEBI" id="CHEBI:15378"/>
        <dbReference type="ChEBI" id="CHEBI:30616"/>
        <dbReference type="ChEBI" id="CHEBI:33019"/>
        <dbReference type="ChEBI" id="CHEBI:90618"/>
        <dbReference type="ChEBI" id="CHEBI:90778"/>
        <dbReference type="EC" id="2.7.7.80"/>
    </reaction>
</comment>